<evidence type="ECO:0008006" key="4">
    <source>
        <dbReference type="Google" id="ProtNLM"/>
    </source>
</evidence>
<sequence length="140" mass="16040">MRHSRGPLGRLFARIGRNTPENERLRALLPDDLADHCVGWEREGELLCLVMDSNAWASRARYALARRQQGLLAACDPPARQLRVRTANVRGGRQNRERGKSPTARPPERISQRSREHVREAARHIQDPELRAALERLARE</sequence>
<gene>
    <name evidence="2" type="ORF">RBH19_06415</name>
</gene>
<feature type="region of interest" description="Disordered" evidence="1">
    <location>
        <begin position="86"/>
        <end position="127"/>
    </location>
</feature>
<keyword evidence="3" id="KW-1185">Reference proteome</keyword>
<dbReference type="EMBL" id="JAVDDT010000003">
    <property type="protein sequence ID" value="MDQ2069499.1"/>
    <property type="molecule type" value="Genomic_DNA"/>
</dbReference>
<comment type="caution">
    <text evidence="2">The sequence shown here is derived from an EMBL/GenBank/DDBJ whole genome shotgun (WGS) entry which is preliminary data.</text>
</comment>
<proteinExistence type="predicted"/>
<name>A0ABU0W667_9GAMM</name>
<evidence type="ECO:0000313" key="2">
    <source>
        <dbReference type="EMBL" id="MDQ2069499.1"/>
    </source>
</evidence>
<reference evidence="2 3" key="1">
    <citation type="submission" date="2023-08" db="EMBL/GenBank/DDBJ databases">
        <title>Whole-genome sequencing of halo(alkali)philic microorganisms from hypersaline lakes.</title>
        <authorList>
            <person name="Sorokin D.Y."/>
            <person name="Abbas B."/>
            <person name="Merkel A.Y."/>
        </authorList>
    </citation>
    <scope>NUCLEOTIDE SEQUENCE [LARGE SCALE GENOMIC DNA]</scope>
    <source>
        <strain evidence="2 3">AB-CW4</strain>
    </source>
</reference>
<dbReference type="RefSeq" id="WP_306728000.1">
    <property type="nucleotide sequence ID" value="NZ_JAVDDT010000003.1"/>
</dbReference>
<dbReference type="Proteomes" id="UP001239019">
    <property type="component" value="Unassembled WGS sequence"/>
</dbReference>
<evidence type="ECO:0000256" key="1">
    <source>
        <dbReference type="SAM" id="MobiDB-lite"/>
    </source>
</evidence>
<feature type="compositionally biased region" description="Basic and acidic residues" evidence="1">
    <location>
        <begin position="94"/>
        <end position="127"/>
    </location>
</feature>
<evidence type="ECO:0000313" key="3">
    <source>
        <dbReference type="Proteomes" id="UP001239019"/>
    </source>
</evidence>
<protein>
    <recommendedName>
        <fullName evidence="4">DUF721 domain-containing protein</fullName>
    </recommendedName>
</protein>
<organism evidence="2 3">
    <name type="scientific">Natronospira bacteriovora</name>
    <dbReference type="NCBI Taxonomy" id="3069753"/>
    <lineage>
        <taxon>Bacteria</taxon>
        <taxon>Pseudomonadati</taxon>
        <taxon>Pseudomonadota</taxon>
        <taxon>Gammaproteobacteria</taxon>
        <taxon>Natronospirales</taxon>
        <taxon>Natronospiraceae</taxon>
        <taxon>Natronospira</taxon>
    </lineage>
</organism>
<accession>A0ABU0W667</accession>